<keyword evidence="1" id="KW-0805">Transcription regulation</keyword>
<dbReference type="AlphaFoldDB" id="A0A252F222"/>
<dbReference type="InterPro" id="IPR000843">
    <property type="entry name" value="HTH_LacI"/>
</dbReference>
<comment type="caution">
    <text evidence="5">The sequence shown here is derived from an EMBL/GenBank/DDBJ whole genome shotgun (WGS) entry which is preliminary data.</text>
</comment>
<feature type="domain" description="HTH lacI-type" evidence="4">
    <location>
        <begin position="29"/>
        <end position="74"/>
    </location>
</feature>
<gene>
    <name evidence="5" type="ORF">CBW42_10245</name>
</gene>
<dbReference type="SUPFAM" id="SSF53822">
    <property type="entry name" value="Periplasmic binding protein-like I"/>
    <property type="match status" value="1"/>
</dbReference>
<dbReference type="InterPro" id="IPR028082">
    <property type="entry name" value="Peripla_BP_I"/>
</dbReference>
<dbReference type="GO" id="GO:0003700">
    <property type="term" value="F:DNA-binding transcription factor activity"/>
    <property type="evidence" value="ECO:0007669"/>
    <property type="project" value="TreeGrafter"/>
</dbReference>
<dbReference type="CDD" id="cd01392">
    <property type="entry name" value="HTH_LacI"/>
    <property type="match status" value="1"/>
</dbReference>
<dbReference type="Pfam" id="PF00356">
    <property type="entry name" value="LacI"/>
    <property type="match status" value="1"/>
</dbReference>
<dbReference type="Pfam" id="PF13407">
    <property type="entry name" value="Peripla_BP_4"/>
    <property type="match status" value="1"/>
</dbReference>
<organism evidence="5 6">
    <name type="scientific">Butyricicoccus porcorum</name>
    <dbReference type="NCBI Taxonomy" id="1945634"/>
    <lineage>
        <taxon>Bacteria</taxon>
        <taxon>Bacillati</taxon>
        <taxon>Bacillota</taxon>
        <taxon>Clostridia</taxon>
        <taxon>Eubacteriales</taxon>
        <taxon>Butyricicoccaceae</taxon>
        <taxon>Butyricicoccus</taxon>
    </lineage>
</organism>
<keyword evidence="2" id="KW-0238">DNA-binding</keyword>
<evidence type="ECO:0000313" key="6">
    <source>
        <dbReference type="Proteomes" id="UP000194903"/>
    </source>
</evidence>
<proteinExistence type="predicted"/>
<dbReference type="InterPro" id="IPR010982">
    <property type="entry name" value="Lambda_DNA-bd_dom_sf"/>
</dbReference>
<name>A0A252F222_9FIRM</name>
<evidence type="ECO:0000313" key="5">
    <source>
        <dbReference type="EMBL" id="OUM19854.1"/>
    </source>
</evidence>
<dbReference type="PANTHER" id="PTHR30146:SF152">
    <property type="entry name" value="TRANSCRIPTIONAL REGULATORY PROTEIN"/>
    <property type="match status" value="1"/>
</dbReference>
<keyword evidence="6" id="KW-1185">Reference proteome</keyword>
<dbReference type="SUPFAM" id="SSF47413">
    <property type="entry name" value="lambda repressor-like DNA-binding domains"/>
    <property type="match status" value="1"/>
</dbReference>
<evidence type="ECO:0000259" key="4">
    <source>
        <dbReference type="PROSITE" id="PS50932"/>
    </source>
</evidence>
<evidence type="ECO:0000256" key="1">
    <source>
        <dbReference type="ARBA" id="ARBA00023015"/>
    </source>
</evidence>
<sequence length="361" mass="40737">MLGISVTRDKNAADCGILRQMGGEHMKHTVRSIAALAGVSRGTVSRVLNNQPDVSPEVRARVLRIIEETGYRKDDRFTGGDRICIGVIVAHWQDEYFTNGTLRGVHMAAREINAGKVTLEVRRMNSRSDEEYIRLCEQMLELGVRGLVLNVPDNIYIAAEIERLHQAGVVVVTYNSDLPDSARVCHVGQDLIKSGRIAAGLMARCISPRDQLLVVTGNMEFRSHRLRVDGFLERWKELGFASDSYRLAECYEQYELTYDTVRCALEENPHLHGIYMATENVRACVDALARVRRRVAVVVNDLTPEARRSLRSGRIDFVVEQDFSAQVYRAIMILHELLVYGHSVKLPVVYVNTSIITRELL</sequence>
<dbReference type="CDD" id="cd06307">
    <property type="entry name" value="PBP1_sugar_binding"/>
    <property type="match status" value="1"/>
</dbReference>
<dbReference type="InterPro" id="IPR025997">
    <property type="entry name" value="SBP_2_dom"/>
</dbReference>
<protein>
    <recommendedName>
        <fullName evidence="4">HTH lacI-type domain-containing protein</fullName>
    </recommendedName>
</protein>
<evidence type="ECO:0000256" key="2">
    <source>
        <dbReference type="ARBA" id="ARBA00023125"/>
    </source>
</evidence>
<dbReference type="Gene3D" id="1.10.260.40">
    <property type="entry name" value="lambda repressor-like DNA-binding domains"/>
    <property type="match status" value="1"/>
</dbReference>
<dbReference type="EMBL" id="NHOC01000009">
    <property type="protein sequence ID" value="OUM19854.1"/>
    <property type="molecule type" value="Genomic_DNA"/>
</dbReference>
<accession>A0A252F222</accession>
<dbReference type="GO" id="GO:0000976">
    <property type="term" value="F:transcription cis-regulatory region binding"/>
    <property type="evidence" value="ECO:0007669"/>
    <property type="project" value="TreeGrafter"/>
</dbReference>
<dbReference type="Gene3D" id="3.40.50.2300">
    <property type="match status" value="2"/>
</dbReference>
<dbReference type="OrthoDB" id="569491at2"/>
<keyword evidence="3" id="KW-0804">Transcription</keyword>
<dbReference type="Proteomes" id="UP000194903">
    <property type="component" value="Unassembled WGS sequence"/>
</dbReference>
<dbReference type="PANTHER" id="PTHR30146">
    <property type="entry name" value="LACI-RELATED TRANSCRIPTIONAL REPRESSOR"/>
    <property type="match status" value="1"/>
</dbReference>
<dbReference type="PROSITE" id="PS50932">
    <property type="entry name" value="HTH_LACI_2"/>
    <property type="match status" value="1"/>
</dbReference>
<reference evidence="5 6" key="1">
    <citation type="submission" date="2017-05" db="EMBL/GenBank/DDBJ databases">
        <title>Butyricicoccus porcorum sp. nov. a butyrate-producing bacterium from the swine intestinal tract.</title>
        <authorList>
            <person name="Trachsel J."/>
            <person name="Humphrey S."/>
            <person name="Allen H.K."/>
        </authorList>
    </citation>
    <scope>NUCLEOTIDE SEQUENCE [LARGE SCALE GENOMIC DNA]</scope>
    <source>
        <strain evidence="5">BB10</strain>
    </source>
</reference>
<dbReference type="SMART" id="SM00354">
    <property type="entry name" value="HTH_LACI"/>
    <property type="match status" value="1"/>
</dbReference>
<evidence type="ECO:0000256" key="3">
    <source>
        <dbReference type="ARBA" id="ARBA00023163"/>
    </source>
</evidence>